<sequence>MQRAIVFGATGGIGRSICTDLAEAGWSLYIHCSSNWPAACEMSESFMKQYPSQEFLPLKFSFFAENNELEKMVQSLLPINAVIFAQGITDYHLLSDQNLDKVDEVMQVNLVTPIKLTSLLEPLLLKNDFSRIIFIGSVYGAQGSAMEAVYSATKAGLSRFSQAYAREVASANLTVNVIAPGAVDTAMNKMISVEEMAEVVGEIPAGRLASGADISFWVKALLDPNSTYLTGQTLYVSGGWLT</sequence>
<dbReference type="Proteomes" id="UP000033682">
    <property type="component" value="Unassembled WGS sequence"/>
</dbReference>
<dbReference type="GO" id="GO:0032787">
    <property type="term" value="P:monocarboxylic acid metabolic process"/>
    <property type="evidence" value="ECO:0007669"/>
    <property type="project" value="UniProtKB-ARBA"/>
</dbReference>
<dbReference type="PRINTS" id="PR00081">
    <property type="entry name" value="GDHRDH"/>
</dbReference>
<protein>
    <submittedName>
        <fullName evidence="2">3-oxoacyl-[acyl-carrier-protein] reductase</fullName>
    </submittedName>
</protein>
<reference evidence="2 3" key="1">
    <citation type="submission" date="2015-01" db="EMBL/GenBank/DDBJ databases">
        <title>Comparative genomics of the lactic acid bacteria isolated from the honey bee gut.</title>
        <authorList>
            <person name="Ellegaard K.M."/>
            <person name="Tamarit D."/>
            <person name="Javelind E."/>
            <person name="Olofsson T."/>
            <person name="Andersson S.G."/>
            <person name="Vasquez A."/>
        </authorList>
    </citation>
    <scope>NUCLEOTIDE SEQUENCE [LARGE SCALE GENOMIC DNA]</scope>
    <source>
        <strain evidence="2 3">Hma11</strain>
    </source>
</reference>
<dbReference type="PATRIC" id="fig|303541.3.peg.580"/>
<dbReference type="STRING" id="303541.JF72_04300"/>
<dbReference type="AlphaFoldDB" id="A0A0F4LS37"/>
<evidence type="ECO:0000313" key="2">
    <source>
        <dbReference type="EMBL" id="KJY61153.1"/>
    </source>
</evidence>
<comment type="caution">
    <text evidence="2">The sequence shown here is derived from an EMBL/GenBank/DDBJ whole genome shotgun (WGS) entry which is preliminary data.</text>
</comment>
<dbReference type="SUPFAM" id="SSF51735">
    <property type="entry name" value="NAD(P)-binding Rossmann-fold domains"/>
    <property type="match status" value="1"/>
</dbReference>
<dbReference type="RefSeq" id="WP_046306455.1">
    <property type="nucleotide sequence ID" value="NZ_CAMLBE010000001.1"/>
</dbReference>
<evidence type="ECO:0000313" key="3">
    <source>
        <dbReference type="Proteomes" id="UP000033682"/>
    </source>
</evidence>
<dbReference type="PROSITE" id="PS00061">
    <property type="entry name" value="ADH_SHORT"/>
    <property type="match status" value="1"/>
</dbReference>
<dbReference type="EMBL" id="JXLG01000005">
    <property type="protein sequence ID" value="KJY61153.1"/>
    <property type="molecule type" value="Genomic_DNA"/>
</dbReference>
<evidence type="ECO:0000256" key="1">
    <source>
        <dbReference type="ARBA" id="ARBA00006484"/>
    </source>
</evidence>
<dbReference type="PANTHER" id="PTHR42879:SF2">
    <property type="entry name" value="3-OXOACYL-[ACYL-CARRIER-PROTEIN] REDUCTASE FABG"/>
    <property type="match status" value="1"/>
</dbReference>
<dbReference type="NCBIfam" id="NF047420">
    <property type="entry name" value="EF_P_mod_YmfI"/>
    <property type="match status" value="1"/>
</dbReference>
<dbReference type="InterPro" id="IPR002347">
    <property type="entry name" value="SDR_fam"/>
</dbReference>
<proteinExistence type="inferred from homology"/>
<dbReference type="Gene3D" id="3.40.50.720">
    <property type="entry name" value="NAD(P)-binding Rossmann-like Domain"/>
    <property type="match status" value="1"/>
</dbReference>
<dbReference type="InterPro" id="IPR020904">
    <property type="entry name" value="Sc_DH/Rdtase_CS"/>
</dbReference>
<name>A0A0F4LS37_9LACO</name>
<organism evidence="2 3">
    <name type="scientific">Lactobacillus apis</name>
    <dbReference type="NCBI Taxonomy" id="303541"/>
    <lineage>
        <taxon>Bacteria</taxon>
        <taxon>Bacillati</taxon>
        <taxon>Bacillota</taxon>
        <taxon>Bacilli</taxon>
        <taxon>Lactobacillales</taxon>
        <taxon>Lactobacillaceae</taxon>
        <taxon>Lactobacillus</taxon>
    </lineage>
</organism>
<accession>A0A0F4LS37</accession>
<dbReference type="Pfam" id="PF00106">
    <property type="entry name" value="adh_short"/>
    <property type="match status" value="1"/>
</dbReference>
<gene>
    <name evidence="2" type="primary">fabG</name>
    <name evidence="2" type="ORF">JF72_04300</name>
</gene>
<dbReference type="InterPro" id="IPR036291">
    <property type="entry name" value="NAD(P)-bd_dom_sf"/>
</dbReference>
<comment type="similarity">
    <text evidence="1">Belongs to the short-chain dehydrogenases/reductases (SDR) family.</text>
</comment>
<keyword evidence="3" id="KW-1185">Reference proteome</keyword>
<dbReference type="PANTHER" id="PTHR42879">
    <property type="entry name" value="3-OXOACYL-(ACYL-CARRIER-PROTEIN) REDUCTASE"/>
    <property type="match status" value="1"/>
</dbReference>
<dbReference type="InterPro" id="IPR050259">
    <property type="entry name" value="SDR"/>
</dbReference>
<dbReference type="HOGENOM" id="CLU_010194_1_3_9"/>